<reference evidence="3" key="1">
    <citation type="journal article" date="2013" name="J. Plant Res.">
        <title>Effect of fungi and light on seed germination of three Opuntia species from semiarid lands of central Mexico.</title>
        <authorList>
            <person name="Delgado-Sanchez P."/>
            <person name="Jimenez-Bremont J.F."/>
            <person name="Guerrero-Gonzalez Mde L."/>
            <person name="Flores J."/>
        </authorList>
    </citation>
    <scope>NUCLEOTIDE SEQUENCE</scope>
    <source>
        <tissue evidence="3">Cladode</tissue>
    </source>
</reference>
<organism evidence="3">
    <name type="scientific">Opuntia streptacantha</name>
    <name type="common">Prickly pear cactus</name>
    <name type="synonym">Opuntia cardona</name>
    <dbReference type="NCBI Taxonomy" id="393608"/>
    <lineage>
        <taxon>Eukaryota</taxon>
        <taxon>Viridiplantae</taxon>
        <taxon>Streptophyta</taxon>
        <taxon>Embryophyta</taxon>
        <taxon>Tracheophyta</taxon>
        <taxon>Spermatophyta</taxon>
        <taxon>Magnoliopsida</taxon>
        <taxon>eudicotyledons</taxon>
        <taxon>Gunneridae</taxon>
        <taxon>Pentapetalae</taxon>
        <taxon>Caryophyllales</taxon>
        <taxon>Cactineae</taxon>
        <taxon>Cactaceae</taxon>
        <taxon>Opuntioideae</taxon>
        <taxon>Opuntia</taxon>
    </lineage>
</organism>
<dbReference type="PANTHER" id="PTHR31960:SF3">
    <property type="entry name" value="F-BOX PROTEIN PP2-A13"/>
    <property type="match status" value="1"/>
</dbReference>
<dbReference type="Pfam" id="PF00646">
    <property type="entry name" value="F-box"/>
    <property type="match status" value="1"/>
</dbReference>
<evidence type="ECO:0000259" key="2">
    <source>
        <dbReference type="PROSITE" id="PS50181"/>
    </source>
</evidence>
<keyword evidence="1" id="KW-1133">Transmembrane helix</keyword>
<feature type="domain" description="F-box" evidence="2">
    <location>
        <begin position="15"/>
        <end position="61"/>
    </location>
</feature>
<name>A0A7C8ZYQ5_OPUST</name>
<dbReference type="AlphaFoldDB" id="A0A7C8ZYQ5"/>
<dbReference type="PANTHER" id="PTHR31960">
    <property type="entry name" value="F-BOX PROTEIN PP2-A15"/>
    <property type="match status" value="1"/>
</dbReference>
<evidence type="ECO:0000256" key="1">
    <source>
        <dbReference type="SAM" id="Phobius"/>
    </source>
</evidence>
<protein>
    <recommendedName>
        <fullName evidence="2">F-box domain-containing protein</fullName>
    </recommendedName>
</protein>
<dbReference type="EMBL" id="GISG01184711">
    <property type="protein sequence ID" value="MBA4654754.1"/>
    <property type="molecule type" value="Transcribed_RNA"/>
</dbReference>
<dbReference type="InterPro" id="IPR001810">
    <property type="entry name" value="F-box_dom"/>
</dbReference>
<keyword evidence="1" id="KW-0812">Transmembrane</keyword>
<evidence type="ECO:0000313" key="3">
    <source>
        <dbReference type="EMBL" id="MBA4654754.1"/>
    </source>
</evidence>
<dbReference type="EMBL" id="GISG01184710">
    <property type="protein sequence ID" value="MBA4654753.1"/>
    <property type="molecule type" value="Transcribed_RNA"/>
</dbReference>
<reference evidence="3" key="2">
    <citation type="submission" date="2020-07" db="EMBL/GenBank/DDBJ databases">
        <authorList>
            <person name="Vera ALvarez R."/>
            <person name="Arias-Moreno D.M."/>
            <person name="Jimenez-Jacinto V."/>
            <person name="Jimenez-Bremont J.F."/>
            <person name="Swaminathan K."/>
            <person name="Moose S.P."/>
            <person name="Guerrero-Gonzalez M.L."/>
            <person name="Marino-Ramirez L."/>
            <person name="Landsman D."/>
            <person name="Rodriguez-Kessler M."/>
            <person name="Delgado-Sanchez P."/>
        </authorList>
    </citation>
    <scope>NUCLEOTIDE SEQUENCE</scope>
    <source>
        <tissue evidence="3">Cladode</tissue>
    </source>
</reference>
<feature type="transmembrane region" description="Helical" evidence="1">
    <location>
        <begin position="128"/>
        <end position="150"/>
    </location>
</feature>
<dbReference type="InterPro" id="IPR036047">
    <property type="entry name" value="F-box-like_dom_sf"/>
</dbReference>
<proteinExistence type="predicted"/>
<dbReference type="CDD" id="cd22162">
    <property type="entry name" value="F-box_AtSKIP3-like"/>
    <property type="match status" value="1"/>
</dbReference>
<dbReference type="SUPFAM" id="SSF81383">
    <property type="entry name" value="F-box domain"/>
    <property type="match status" value="1"/>
</dbReference>
<keyword evidence="1" id="KW-0472">Membrane</keyword>
<dbReference type="PROSITE" id="PS50181">
    <property type="entry name" value="FBOX"/>
    <property type="match status" value="1"/>
</dbReference>
<sequence>MGAHMSSPAGQDTGGGGLGDMPESCIAAVLGHLDPPEICRLARLNRAFRGASSADFIWESKLPPNYCFLIHKLFNLNHINHDDHEDHDHDDGDEDSGEVLPPALVGFTKKDIFACLSRPNLFDDGTKAYSSLFFLIFCYMLFSIFFFFGYTNSLVFFPSKI</sequence>
<accession>A0A7C8ZYQ5</accession>